<dbReference type="EMBL" id="UINC01000713">
    <property type="protein sequence ID" value="SUZ60009.1"/>
    <property type="molecule type" value="Genomic_DNA"/>
</dbReference>
<accession>A0A381P0U8</accession>
<evidence type="ECO:0000256" key="2">
    <source>
        <dbReference type="ARBA" id="ARBA00022801"/>
    </source>
</evidence>
<dbReference type="PROSITE" id="PS01322">
    <property type="entry name" value="PHOSPHOTRIESTERASE_1"/>
    <property type="match status" value="1"/>
</dbReference>
<evidence type="ECO:0000256" key="1">
    <source>
        <dbReference type="ARBA" id="ARBA00022723"/>
    </source>
</evidence>
<keyword evidence="2" id="KW-0378">Hydrolase</keyword>
<sequence>MDGHDHSSRFTRREVIQMLGGAAGLGMVAGCGGDQAAPELAQAAPTLAGVPPNAVIRTLRGDRSPDAIQGTTLFHEHLSIRMSPDSPSATDDVDNIIEEVRIAATEGVGCIVDGGHPELGRDIEALRRIALETDVHIVACTGHYMGRVYPDWVERRTEDRLARGLVTDAEMFRLGAYGEIGQNSNAAEMTALEQKVFRAVGKAHVATGLPIFTHNAYGTGENVRPDAGLTQLDLLESVGVSPENIVIGHACCLDDPSASVLIEIAERGAFVGFDRVTGGRVPDPQKVVTIMAFLEAGHADKLLISSDYTGRRSERRPGYGNSLTVFAPLLREAGIEEDVLGAIQRDNPRRFLAFVPV</sequence>
<dbReference type="Gene3D" id="3.20.20.140">
    <property type="entry name" value="Metal-dependent hydrolases"/>
    <property type="match status" value="1"/>
</dbReference>
<dbReference type="InterPro" id="IPR032466">
    <property type="entry name" value="Metal_Hydrolase"/>
</dbReference>
<reference evidence="3" key="1">
    <citation type="submission" date="2018-05" db="EMBL/GenBank/DDBJ databases">
        <authorList>
            <person name="Lanie J.A."/>
            <person name="Ng W.-L."/>
            <person name="Kazmierczak K.M."/>
            <person name="Andrzejewski T.M."/>
            <person name="Davidsen T.M."/>
            <person name="Wayne K.J."/>
            <person name="Tettelin H."/>
            <person name="Glass J.I."/>
            <person name="Rusch D."/>
            <person name="Podicherti R."/>
            <person name="Tsui H.-C.T."/>
            <person name="Winkler M.E."/>
        </authorList>
    </citation>
    <scope>NUCLEOTIDE SEQUENCE</scope>
</reference>
<dbReference type="PANTHER" id="PTHR10819">
    <property type="entry name" value="PHOSPHOTRIESTERASE-RELATED"/>
    <property type="match status" value="1"/>
</dbReference>
<dbReference type="InterPro" id="IPR006311">
    <property type="entry name" value="TAT_signal"/>
</dbReference>
<dbReference type="GO" id="GO:0016788">
    <property type="term" value="F:hydrolase activity, acting on ester bonds"/>
    <property type="evidence" value="ECO:0007669"/>
    <property type="project" value="InterPro"/>
</dbReference>
<dbReference type="PANTHER" id="PTHR10819:SF3">
    <property type="entry name" value="PHOSPHOTRIESTERASE-RELATED PROTEIN"/>
    <property type="match status" value="1"/>
</dbReference>
<dbReference type="GO" id="GO:0008270">
    <property type="term" value="F:zinc ion binding"/>
    <property type="evidence" value="ECO:0007669"/>
    <property type="project" value="InterPro"/>
</dbReference>
<keyword evidence="1" id="KW-0479">Metal-binding</keyword>
<organism evidence="3">
    <name type="scientific">marine metagenome</name>
    <dbReference type="NCBI Taxonomy" id="408172"/>
    <lineage>
        <taxon>unclassified sequences</taxon>
        <taxon>metagenomes</taxon>
        <taxon>ecological metagenomes</taxon>
    </lineage>
</organism>
<protein>
    <recommendedName>
        <fullName evidence="4">Amidohydrolase-related domain-containing protein</fullName>
    </recommendedName>
</protein>
<dbReference type="AlphaFoldDB" id="A0A381P0U8"/>
<gene>
    <name evidence="3" type="ORF">METZ01_LOCUS12863</name>
</gene>
<evidence type="ECO:0000313" key="3">
    <source>
        <dbReference type="EMBL" id="SUZ60009.1"/>
    </source>
</evidence>
<dbReference type="PROSITE" id="PS51318">
    <property type="entry name" value="TAT"/>
    <property type="match status" value="1"/>
</dbReference>
<proteinExistence type="predicted"/>
<dbReference type="Pfam" id="PF02126">
    <property type="entry name" value="PTE"/>
    <property type="match status" value="1"/>
</dbReference>
<name>A0A381P0U8_9ZZZZ</name>
<evidence type="ECO:0008006" key="4">
    <source>
        <dbReference type="Google" id="ProtNLM"/>
    </source>
</evidence>
<dbReference type="InterPro" id="IPR001559">
    <property type="entry name" value="Phosphotriesterase"/>
</dbReference>
<dbReference type="SUPFAM" id="SSF51556">
    <property type="entry name" value="Metallo-dependent hydrolases"/>
    <property type="match status" value="1"/>
</dbReference>
<dbReference type="InterPro" id="IPR017947">
    <property type="entry name" value="AryldialkylPase_Zn-BS"/>
</dbReference>
<dbReference type="PROSITE" id="PS51347">
    <property type="entry name" value="PHOSPHOTRIESTERASE_2"/>
    <property type="match status" value="1"/>
</dbReference>